<accession>A0A101HGV0</accession>
<proteinExistence type="predicted"/>
<dbReference type="InterPro" id="IPR027598">
    <property type="entry name" value="Amphi-Trp_dom"/>
</dbReference>
<gene>
    <name evidence="2" type="ORF">XD93_0794</name>
</gene>
<comment type="caution">
    <text evidence="2">The sequence shown here is derived from an EMBL/GenBank/DDBJ whole genome shotgun (WGS) entry which is preliminary data.</text>
</comment>
<evidence type="ECO:0000313" key="2">
    <source>
        <dbReference type="EMBL" id="KUK76639.1"/>
    </source>
</evidence>
<protein>
    <recommendedName>
        <fullName evidence="1">Amphi-Trp domain-containing protein</fullName>
    </recommendedName>
</protein>
<organism evidence="2 3">
    <name type="scientific">candidate division WS6 bacterium 34_10</name>
    <dbReference type="NCBI Taxonomy" id="1641389"/>
    <lineage>
        <taxon>Bacteria</taxon>
        <taxon>Candidatus Dojkabacteria</taxon>
    </lineage>
</organism>
<dbReference type="Proteomes" id="UP000053904">
    <property type="component" value="Unassembled WGS sequence"/>
</dbReference>
<name>A0A101HGV0_9BACT</name>
<dbReference type="Pfam" id="PF20068">
    <property type="entry name" value="Amphi-Trp"/>
    <property type="match status" value="1"/>
</dbReference>
<evidence type="ECO:0000259" key="1">
    <source>
        <dbReference type="Pfam" id="PF20068"/>
    </source>
</evidence>
<dbReference type="NCBIfam" id="TIGR04354">
    <property type="entry name" value="amphi-Trp"/>
    <property type="match status" value="1"/>
</dbReference>
<dbReference type="AlphaFoldDB" id="A0A101HGV0"/>
<sequence>MKDILFTSEEIKNRKDAADILRQVADKVEEGNLLLKKGSDEISVDLPEKMEVEIKASKKDKKGDVKRELEIELEWKEGESGPVSIE</sequence>
<reference evidence="3" key="1">
    <citation type="journal article" date="2015" name="MBio">
        <title>Genome-Resolved Metagenomic Analysis Reveals Roles for Candidate Phyla and Other Microbial Community Members in Biogeochemical Transformations in Oil Reservoirs.</title>
        <authorList>
            <person name="Hu P."/>
            <person name="Tom L."/>
            <person name="Singh A."/>
            <person name="Thomas B.C."/>
            <person name="Baker B.J."/>
            <person name="Piceno Y.M."/>
            <person name="Andersen G.L."/>
            <person name="Banfield J.F."/>
        </authorList>
    </citation>
    <scope>NUCLEOTIDE SEQUENCE [LARGE SCALE GENOMIC DNA]</scope>
</reference>
<feature type="domain" description="Amphi-Trp" evidence="1">
    <location>
        <begin position="3"/>
        <end position="81"/>
    </location>
</feature>
<dbReference type="EMBL" id="LGGO01000122">
    <property type="protein sequence ID" value="KUK76639.1"/>
    <property type="molecule type" value="Genomic_DNA"/>
</dbReference>
<evidence type="ECO:0000313" key="3">
    <source>
        <dbReference type="Proteomes" id="UP000053904"/>
    </source>
</evidence>